<dbReference type="EMBL" id="CP007129">
    <property type="protein sequence ID" value="AHG92433.1"/>
    <property type="molecule type" value="Genomic_DNA"/>
</dbReference>
<evidence type="ECO:0000256" key="1">
    <source>
        <dbReference type="ARBA" id="ARBA00004651"/>
    </source>
</evidence>
<feature type="domain" description="MacB-like periplasmic core" evidence="9">
    <location>
        <begin position="90"/>
        <end position="318"/>
    </location>
</feature>
<dbReference type="Pfam" id="PF12704">
    <property type="entry name" value="MacB_PCD"/>
    <property type="match status" value="2"/>
</dbReference>
<feature type="domain" description="MacB-like periplasmic core" evidence="9">
    <location>
        <begin position="519"/>
        <end position="745"/>
    </location>
</feature>
<accession>W0RS64</accession>
<feature type="transmembrane region" description="Helical" evidence="7">
    <location>
        <begin position="866"/>
        <end position="887"/>
    </location>
</feature>
<evidence type="ECO:0000256" key="2">
    <source>
        <dbReference type="ARBA" id="ARBA00022475"/>
    </source>
</evidence>
<dbReference type="GO" id="GO:0005886">
    <property type="term" value="C:plasma membrane"/>
    <property type="evidence" value="ECO:0007669"/>
    <property type="project" value="UniProtKB-SubCell"/>
</dbReference>
<gene>
    <name evidence="10" type="ORF">J421_4898</name>
</gene>
<comment type="similarity">
    <text evidence="6">Belongs to the ABC-4 integral membrane protein family.</text>
</comment>
<dbReference type="InterPro" id="IPR017800">
    <property type="entry name" value="ADOP"/>
</dbReference>
<evidence type="ECO:0000256" key="7">
    <source>
        <dbReference type="SAM" id="Phobius"/>
    </source>
</evidence>
<feature type="transmembrane region" description="Helical" evidence="7">
    <location>
        <begin position="420"/>
        <end position="442"/>
    </location>
</feature>
<proteinExistence type="inferred from homology"/>
<evidence type="ECO:0000259" key="8">
    <source>
        <dbReference type="Pfam" id="PF02687"/>
    </source>
</evidence>
<dbReference type="InterPro" id="IPR025857">
    <property type="entry name" value="MacB_PCD"/>
</dbReference>
<keyword evidence="10" id="KW-0614">Plasmid</keyword>
<name>W0RS64_9BACT</name>
<evidence type="ECO:0000259" key="9">
    <source>
        <dbReference type="Pfam" id="PF12704"/>
    </source>
</evidence>
<organism evidence="10 11">
    <name type="scientific">Gemmatirosa kalamazoonensis</name>
    <dbReference type="NCBI Taxonomy" id="861299"/>
    <lineage>
        <taxon>Bacteria</taxon>
        <taxon>Pseudomonadati</taxon>
        <taxon>Gemmatimonadota</taxon>
        <taxon>Gemmatimonadia</taxon>
        <taxon>Gemmatimonadales</taxon>
        <taxon>Gemmatimonadaceae</taxon>
        <taxon>Gemmatirosa</taxon>
    </lineage>
</organism>
<feature type="transmembrane region" description="Helical" evidence="7">
    <location>
        <begin position="87"/>
        <end position="110"/>
    </location>
</feature>
<feature type="domain" description="ABC3 transporter permease C-terminal" evidence="8">
    <location>
        <begin position="782"/>
        <end position="894"/>
    </location>
</feature>
<feature type="transmembrane region" description="Helical" evidence="7">
    <location>
        <begin position="514"/>
        <end position="536"/>
    </location>
</feature>
<keyword evidence="4 7" id="KW-1133">Transmembrane helix</keyword>
<keyword evidence="11" id="KW-1185">Reference proteome</keyword>
<reference evidence="10 11" key="1">
    <citation type="journal article" date="2014" name="Genome Announc.">
        <title>Genome Sequence and Methylome of Soil Bacterium Gemmatirosa kalamazoonensis KBS708T, a Member of the Rarely Cultivated Gemmatimonadetes Phylum.</title>
        <authorList>
            <person name="Debruyn J.M."/>
            <person name="Radosevich M."/>
            <person name="Wommack K.E."/>
            <person name="Polson S.W."/>
            <person name="Hauser L.J."/>
            <person name="Fawaz M.N."/>
            <person name="Korlach J."/>
            <person name="Tsai Y.C."/>
        </authorList>
    </citation>
    <scope>NUCLEOTIDE SEQUENCE [LARGE SCALE GENOMIC DNA]</scope>
    <source>
        <strain evidence="10 11">KBS708</strain>
        <plasmid evidence="11">Plasmid 1</plasmid>
    </source>
</reference>
<geneLocation type="plasmid" evidence="10 11">
    <name>1</name>
</geneLocation>
<keyword evidence="3 7" id="KW-0812">Transmembrane</keyword>
<dbReference type="RefSeq" id="WP_025413775.1">
    <property type="nucleotide sequence ID" value="NZ_CP007129.1"/>
</dbReference>
<dbReference type="InterPro" id="IPR050250">
    <property type="entry name" value="Macrolide_Exporter_MacB"/>
</dbReference>
<dbReference type="HOGENOM" id="CLU_009433_1_0_0"/>
<comment type="subcellular location">
    <subcellularLocation>
        <location evidence="1">Cell membrane</location>
        <topology evidence="1">Multi-pass membrane protein</topology>
    </subcellularLocation>
</comment>
<dbReference type="AlphaFoldDB" id="W0RS64"/>
<evidence type="ECO:0000313" key="10">
    <source>
        <dbReference type="EMBL" id="AHG92433.1"/>
    </source>
</evidence>
<keyword evidence="2" id="KW-1003">Cell membrane</keyword>
<dbReference type="NCBIfam" id="TIGR03434">
    <property type="entry name" value="ADOP"/>
    <property type="match status" value="1"/>
</dbReference>
<dbReference type="InParanoid" id="W0RS64"/>
<dbReference type="PANTHER" id="PTHR30572:SF4">
    <property type="entry name" value="ABC TRANSPORTER PERMEASE YTRF"/>
    <property type="match status" value="1"/>
</dbReference>
<feature type="transmembrane region" description="Helical" evidence="7">
    <location>
        <begin position="823"/>
        <end position="846"/>
    </location>
</feature>
<dbReference type="OrthoDB" id="105192at2"/>
<dbReference type="GO" id="GO:0022857">
    <property type="term" value="F:transmembrane transporter activity"/>
    <property type="evidence" value="ECO:0007669"/>
    <property type="project" value="TreeGrafter"/>
</dbReference>
<dbReference type="Proteomes" id="UP000019151">
    <property type="component" value="Plasmid 1"/>
</dbReference>
<evidence type="ECO:0000256" key="6">
    <source>
        <dbReference type="ARBA" id="ARBA00038076"/>
    </source>
</evidence>
<dbReference type="Pfam" id="PF02687">
    <property type="entry name" value="FtsX"/>
    <property type="match status" value="2"/>
</dbReference>
<feature type="transmembrane region" description="Helical" evidence="7">
    <location>
        <begin position="775"/>
        <end position="802"/>
    </location>
</feature>
<sequence length="902" mass="95847">MAWYRRLFTVARAGRRAREFERERAFHLAERADELRAAGLAPHAAAAEARRRFGNPAVPRGPSVATWLESAAGDARRAARSLRRSPLFALVAVGSIALGMGATTAIYSLLDAVSLRALPVPHPDELLQVGTADRSRGGVREVPFGNQFFTNPLWEALRDRPNGFASVAAYGTGRVNLAPAGEARWATLAFVSGDYFRLFGVAPEVGRLFSKRDDVRGCPAVAVLGHAFWQRTYAGDRHVVGRTISLDGTPFEIVGVTRAGFTGPEVGRVPQVLVPLCAEAAMRRDQSWLDARSTWWLAIIGRRASDVSPTTVAARLQAIAADVYGTTVPSQWGVSQQREYASRTFAVAPVPRGLSELRSRFGRALAALMAFVALVMVIACVNVANLLLARTAARRHELAVRLAIGAERARLVRQLLAESVLLAVSGAATGLLVARWGAAALVAMISTPRDTVELDLALNGRLLAFAALAATATLVIFGVLPAWRGSRVAPQSAMRGAGRGVAEGHSRFTTAKMLVAAQVALSLVLLVAAGLLVGSLRKLATEDPGFRPDGVLIVRSDLRQTGLPEERLGALREALLAALRAVPGAADASASEMTPIGDSAWNEDLVIDGYTPKSPEDALVWFNSVTPHYFATMRTRLLLGRDFDATDRQGAPRVVIVNEAFVRKFFGAASPLGRHLGRRMGDTMSAPFTIVGVVENAKYRTLREDPSPTVYVAMTQEHLSSAVLTAELRAAGDGADAAALAPAARAAVARVDPRVVVEFRTLSGQVASSISRERLLAVLSAVFGAVALALATLGLYGVMAYSVTRRTTEIGVRQALGADRARVVRMVLADVGRVVVVGAIVGAAAAAPVGRFMESLLFRTRPVEPLVIAGAAALLALVALVAGLVPARRASRVAPMTALREE</sequence>
<feature type="transmembrane region" description="Helical" evidence="7">
    <location>
        <begin position="462"/>
        <end position="483"/>
    </location>
</feature>
<feature type="transmembrane region" description="Helical" evidence="7">
    <location>
        <begin position="364"/>
        <end position="388"/>
    </location>
</feature>
<dbReference type="KEGG" id="gba:J421_4898"/>
<keyword evidence="5 7" id="KW-0472">Membrane</keyword>
<evidence type="ECO:0000256" key="5">
    <source>
        <dbReference type="ARBA" id="ARBA00023136"/>
    </source>
</evidence>
<dbReference type="InterPro" id="IPR003838">
    <property type="entry name" value="ABC3_permease_C"/>
</dbReference>
<evidence type="ECO:0000313" key="11">
    <source>
        <dbReference type="Proteomes" id="UP000019151"/>
    </source>
</evidence>
<evidence type="ECO:0000256" key="3">
    <source>
        <dbReference type="ARBA" id="ARBA00022692"/>
    </source>
</evidence>
<feature type="domain" description="ABC3 transporter permease C-terminal" evidence="8">
    <location>
        <begin position="370"/>
        <end position="488"/>
    </location>
</feature>
<protein>
    <submittedName>
        <fullName evidence="10">Permease</fullName>
    </submittedName>
</protein>
<dbReference type="PANTHER" id="PTHR30572">
    <property type="entry name" value="MEMBRANE COMPONENT OF TRANSPORTER-RELATED"/>
    <property type="match status" value="1"/>
</dbReference>
<evidence type="ECO:0000256" key="4">
    <source>
        <dbReference type="ARBA" id="ARBA00022989"/>
    </source>
</evidence>